<comment type="caution">
    <text evidence="2">The sequence shown here is derived from an EMBL/GenBank/DDBJ whole genome shotgun (WGS) entry which is preliminary data.</text>
</comment>
<dbReference type="Proteomes" id="UP001529510">
    <property type="component" value="Unassembled WGS sequence"/>
</dbReference>
<evidence type="ECO:0000313" key="2">
    <source>
        <dbReference type="EMBL" id="KAL0154726.1"/>
    </source>
</evidence>
<evidence type="ECO:0000313" key="3">
    <source>
        <dbReference type="Proteomes" id="UP001529510"/>
    </source>
</evidence>
<dbReference type="AlphaFoldDB" id="A0ABD0N1G4"/>
<feature type="non-terminal residue" evidence="2">
    <location>
        <position position="1"/>
    </location>
</feature>
<proteinExistence type="predicted"/>
<name>A0ABD0N1G4_CIRMR</name>
<keyword evidence="3" id="KW-1185">Reference proteome</keyword>
<keyword evidence="1" id="KW-1133">Transmembrane helix</keyword>
<protein>
    <submittedName>
        <fullName evidence="2">Uncharacterized protein</fullName>
    </submittedName>
</protein>
<evidence type="ECO:0000256" key="1">
    <source>
        <dbReference type="SAM" id="Phobius"/>
    </source>
</evidence>
<reference evidence="2 3" key="1">
    <citation type="submission" date="2024-05" db="EMBL/GenBank/DDBJ databases">
        <title>Genome sequencing and assembly of Indian major carp, Cirrhinus mrigala (Hamilton, 1822).</title>
        <authorList>
            <person name="Mohindra V."/>
            <person name="Chowdhury L.M."/>
            <person name="Lal K."/>
            <person name="Jena J.K."/>
        </authorList>
    </citation>
    <scope>NUCLEOTIDE SEQUENCE [LARGE SCALE GENOMIC DNA]</scope>
    <source>
        <strain evidence="2">CM1030</strain>
        <tissue evidence="2">Blood</tissue>
    </source>
</reference>
<dbReference type="EMBL" id="JAMKFB020000025">
    <property type="protein sequence ID" value="KAL0154726.1"/>
    <property type="molecule type" value="Genomic_DNA"/>
</dbReference>
<gene>
    <name evidence="2" type="ORF">M9458_048989</name>
</gene>
<sequence>KYVTEEGQRVVGGVLIGTGLWIAVTFVMRNVLKYLLSWHGWMFNRHGSLSFKTKIWL</sequence>
<feature type="transmembrane region" description="Helical" evidence="1">
    <location>
        <begin position="12"/>
        <end position="32"/>
    </location>
</feature>
<organism evidence="2 3">
    <name type="scientific">Cirrhinus mrigala</name>
    <name type="common">Mrigala</name>
    <dbReference type="NCBI Taxonomy" id="683832"/>
    <lineage>
        <taxon>Eukaryota</taxon>
        <taxon>Metazoa</taxon>
        <taxon>Chordata</taxon>
        <taxon>Craniata</taxon>
        <taxon>Vertebrata</taxon>
        <taxon>Euteleostomi</taxon>
        <taxon>Actinopterygii</taxon>
        <taxon>Neopterygii</taxon>
        <taxon>Teleostei</taxon>
        <taxon>Ostariophysi</taxon>
        <taxon>Cypriniformes</taxon>
        <taxon>Cyprinidae</taxon>
        <taxon>Labeoninae</taxon>
        <taxon>Labeonini</taxon>
        <taxon>Cirrhinus</taxon>
    </lineage>
</organism>
<keyword evidence="1" id="KW-0472">Membrane</keyword>
<keyword evidence="1" id="KW-0812">Transmembrane</keyword>
<feature type="non-terminal residue" evidence="2">
    <location>
        <position position="57"/>
    </location>
</feature>
<accession>A0ABD0N1G4</accession>